<gene>
    <name evidence="1" type="ORF">LWI28_014732</name>
</gene>
<dbReference type="AlphaFoldDB" id="A0AAD5IEX5"/>
<name>A0AAD5IEX5_ACENE</name>
<organism evidence="1 2">
    <name type="scientific">Acer negundo</name>
    <name type="common">Box elder</name>
    <dbReference type="NCBI Taxonomy" id="4023"/>
    <lineage>
        <taxon>Eukaryota</taxon>
        <taxon>Viridiplantae</taxon>
        <taxon>Streptophyta</taxon>
        <taxon>Embryophyta</taxon>
        <taxon>Tracheophyta</taxon>
        <taxon>Spermatophyta</taxon>
        <taxon>Magnoliopsida</taxon>
        <taxon>eudicotyledons</taxon>
        <taxon>Gunneridae</taxon>
        <taxon>Pentapetalae</taxon>
        <taxon>rosids</taxon>
        <taxon>malvids</taxon>
        <taxon>Sapindales</taxon>
        <taxon>Sapindaceae</taxon>
        <taxon>Hippocastanoideae</taxon>
        <taxon>Acereae</taxon>
        <taxon>Acer</taxon>
    </lineage>
</organism>
<evidence type="ECO:0000313" key="1">
    <source>
        <dbReference type="EMBL" id="KAI9161136.1"/>
    </source>
</evidence>
<keyword evidence="2" id="KW-1185">Reference proteome</keyword>
<dbReference type="EMBL" id="JAJSOW010000106">
    <property type="protein sequence ID" value="KAI9161136.1"/>
    <property type="molecule type" value="Genomic_DNA"/>
</dbReference>
<accession>A0AAD5IEX5</accession>
<proteinExistence type="predicted"/>
<dbReference type="Proteomes" id="UP001064489">
    <property type="component" value="Chromosome 2"/>
</dbReference>
<comment type="caution">
    <text evidence="1">The sequence shown here is derived from an EMBL/GenBank/DDBJ whole genome shotgun (WGS) entry which is preliminary data.</text>
</comment>
<reference evidence="1" key="2">
    <citation type="submission" date="2023-02" db="EMBL/GenBank/DDBJ databases">
        <authorList>
            <person name="Swenson N.G."/>
            <person name="Wegrzyn J.L."/>
            <person name="Mcevoy S.L."/>
        </authorList>
    </citation>
    <scope>NUCLEOTIDE SEQUENCE</scope>
    <source>
        <strain evidence="1">91603</strain>
        <tissue evidence="1">Leaf</tissue>
    </source>
</reference>
<evidence type="ECO:0000313" key="2">
    <source>
        <dbReference type="Proteomes" id="UP001064489"/>
    </source>
</evidence>
<sequence length="111" mass="11579">MDSVVLRLCSGAEMVKRLKATSTPSFGPLSVESSTAGQCEPVDALESNPAAINLHFARSVRAFNVPRTTILTGALQGPSKLTCANKNVPFGINTLLGLGHAHASLKALHKA</sequence>
<protein>
    <submittedName>
        <fullName evidence="1">Uncharacterized protein</fullName>
    </submittedName>
</protein>
<reference evidence="1" key="1">
    <citation type="journal article" date="2022" name="Plant J.">
        <title>Strategies of tolerance reflected in two North American maple genomes.</title>
        <authorList>
            <person name="McEvoy S.L."/>
            <person name="Sezen U.U."/>
            <person name="Trouern-Trend A."/>
            <person name="McMahon S.M."/>
            <person name="Schaberg P.G."/>
            <person name="Yang J."/>
            <person name="Wegrzyn J.L."/>
            <person name="Swenson N.G."/>
        </authorList>
    </citation>
    <scope>NUCLEOTIDE SEQUENCE</scope>
    <source>
        <strain evidence="1">91603</strain>
    </source>
</reference>